<dbReference type="AlphaFoldDB" id="A2AX77"/>
<feature type="transmembrane region" description="Helical" evidence="1">
    <location>
        <begin position="389"/>
        <end position="409"/>
    </location>
</feature>
<evidence type="ECO:0000256" key="1">
    <source>
        <dbReference type="SAM" id="Phobius"/>
    </source>
</evidence>
<dbReference type="PANTHER" id="PTHR21143:SF104">
    <property type="entry name" value="GUSTATORY RECEPTOR 8A-RELATED"/>
    <property type="match status" value="1"/>
</dbReference>
<proteinExistence type="predicted"/>
<keyword evidence="1" id="KW-1133">Transmembrane helix</keyword>
<dbReference type="InterPro" id="IPR009318">
    <property type="entry name" value="Gustatory_rcpt"/>
</dbReference>
<sequence>MDIKSIKTCFYVAKFFAITPSSIYDKPTKLYQKLYPVLMFLIYTITEIYSVYERRYMNAHLSGIQLVVRNLLDISLYLNAYHVFVTMMTLKRHKWSTLFEILLKLESKDLSRTFYGFVIVAHLLFLVIFVLNIWCWIVEIGGWLAFTKQLLIKFVEVYPLFVLLIVSNVVLKILVEKYRHQKNFINESNVETVKFNLFLLSQAVETFNDIFGWTILQTVFFTVPRVLMYFDIFITEHESKPNWLFFLANFLTNLLFWEFDQIVNVAYRMETWNVVFNGSRKNLDVMKSFVNFRPSFTAARFFEIDRINAESRKPIRILFDVSSEIYNVEYKNVEFWRNIREDYDRLARLTQFLDKELSYLILFSIGFNCFWVMKLLYNVLRFGAESQTINFMFSFGFILLRFLSVFESCTRLNNESRKPSFVIQFSHIPVDNIEFAGALVTYELTLFQYHAFYLT</sequence>
<feature type="transmembrane region" description="Helical" evidence="1">
    <location>
        <begin position="357"/>
        <end position="377"/>
    </location>
</feature>
<gene>
    <name evidence="2" type="primary">gr15</name>
</gene>
<protein>
    <submittedName>
        <fullName evidence="2">Gustatory receptor candidate 15</fullName>
    </submittedName>
</protein>
<dbReference type="GO" id="GO:0016020">
    <property type="term" value="C:membrane"/>
    <property type="evidence" value="ECO:0007669"/>
    <property type="project" value="InterPro"/>
</dbReference>
<reference evidence="2" key="2">
    <citation type="journal article" date="2007" name="PLoS ONE">
        <title>A Family of Chemoreceptors in Tribolium castaneum (Tenebrionidae: Coleoptera).</title>
        <authorList>
            <person name="Abdel-Latief M."/>
        </authorList>
    </citation>
    <scope>NUCLEOTIDE SEQUENCE</scope>
</reference>
<evidence type="ECO:0000313" key="2">
    <source>
        <dbReference type="EMBL" id="CAL23148.2"/>
    </source>
</evidence>
<dbReference type="EMBL" id="AM292336">
    <property type="protein sequence ID" value="CAL23148.2"/>
    <property type="molecule type" value="Genomic_DNA"/>
</dbReference>
<accession>A2AX77</accession>
<feature type="transmembrane region" description="Helical" evidence="1">
    <location>
        <begin position="34"/>
        <end position="52"/>
    </location>
</feature>
<feature type="transmembrane region" description="Helical" evidence="1">
    <location>
        <begin position="72"/>
        <end position="90"/>
    </location>
</feature>
<name>A2AX77_TRICA</name>
<organism evidence="2">
    <name type="scientific">Tribolium castaneum</name>
    <name type="common">Red flour beetle</name>
    <dbReference type="NCBI Taxonomy" id="7070"/>
    <lineage>
        <taxon>Eukaryota</taxon>
        <taxon>Metazoa</taxon>
        <taxon>Ecdysozoa</taxon>
        <taxon>Arthropoda</taxon>
        <taxon>Hexapoda</taxon>
        <taxon>Insecta</taxon>
        <taxon>Pterygota</taxon>
        <taxon>Neoptera</taxon>
        <taxon>Endopterygota</taxon>
        <taxon>Coleoptera</taxon>
        <taxon>Polyphaga</taxon>
        <taxon>Cucujiformia</taxon>
        <taxon>Tenebrionidae</taxon>
        <taxon>Tenebrionidae incertae sedis</taxon>
        <taxon>Tribolium</taxon>
    </lineage>
</organism>
<feature type="transmembrane region" description="Helical" evidence="1">
    <location>
        <begin position="114"/>
        <end position="137"/>
    </location>
</feature>
<dbReference type="PANTHER" id="PTHR21143">
    <property type="entry name" value="INVERTEBRATE GUSTATORY RECEPTOR"/>
    <property type="match status" value="1"/>
</dbReference>
<dbReference type="Pfam" id="PF06151">
    <property type="entry name" value="Trehalose_recp"/>
    <property type="match status" value="1"/>
</dbReference>
<keyword evidence="2" id="KW-0675">Receptor</keyword>
<keyword evidence="1" id="KW-0812">Transmembrane</keyword>
<reference evidence="2" key="1">
    <citation type="submission" date="2006-07" db="EMBL/GenBank/DDBJ databases">
        <authorList>
            <person name="Abdel-latief M."/>
        </authorList>
    </citation>
    <scope>NUCLEOTIDE SEQUENCE</scope>
</reference>
<dbReference type="GO" id="GO:0008527">
    <property type="term" value="F:taste receptor activity"/>
    <property type="evidence" value="ECO:0007669"/>
    <property type="project" value="InterPro"/>
</dbReference>
<keyword evidence="1" id="KW-0472">Membrane</keyword>
<feature type="transmembrane region" description="Helical" evidence="1">
    <location>
        <begin position="157"/>
        <end position="175"/>
    </location>
</feature>